<dbReference type="NCBIfam" id="TIGR02595">
    <property type="entry name" value="PEP_CTERM"/>
    <property type="match status" value="1"/>
</dbReference>
<accession>A0ABV0FZ76</accession>
<comment type="caution">
    <text evidence="3">The sequence shown here is derived from an EMBL/GenBank/DDBJ whole genome shotgun (WGS) entry which is preliminary data.</text>
</comment>
<dbReference type="Proteomes" id="UP001495147">
    <property type="component" value="Unassembled WGS sequence"/>
</dbReference>
<sequence>MKIARIASAACLALSLAPAAFAAGPNLVVNGSFEADVIPTGTWVIKPTITGWTGDPDIELQRQLEGNLAQDGQQLVELDTFYNSAMSQTLHATGWVTLSFWYTPRIGWGAGTQGVQVSLGSFSSTVMETAAGGSVPNWQHFSALVDLGSSGSAVLRFAAIGTSDQAGGLIDNVSVTAVPEPASAWLALAGGALLVARRRRVGR</sequence>
<evidence type="ECO:0000256" key="1">
    <source>
        <dbReference type="SAM" id="SignalP"/>
    </source>
</evidence>
<gene>
    <name evidence="3" type="ORF">ABDJ85_03695</name>
</gene>
<keyword evidence="1" id="KW-0732">Signal</keyword>
<name>A0ABV0FZ76_9BURK</name>
<evidence type="ECO:0000313" key="3">
    <source>
        <dbReference type="EMBL" id="MEO3690556.1"/>
    </source>
</evidence>
<feature type="domain" description="Ice-binding protein C-terminal" evidence="2">
    <location>
        <begin position="177"/>
        <end position="200"/>
    </location>
</feature>
<feature type="chain" id="PRO_5047536239" evidence="1">
    <location>
        <begin position="23"/>
        <end position="203"/>
    </location>
</feature>
<dbReference type="InterPro" id="IPR024038">
    <property type="entry name" value="MYXO-CTERM"/>
</dbReference>
<dbReference type="NCBIfam" id="TIGR03901">
    <property type="entry name" value="MYXO-CTERM"/>
    <property type="match status" value="1"/>
</dbReference>
<protein>
    <submittedName>
        <fullName evidence="3">PEP-CTERM sorting domain-containing protein</fullName>
    </submittedName>
</protein>
<organism evidence="3 4">
    <name type="scientific">Roseateles paludis</name>
    <dbReference type="NCBI Taxonomy" id="3145238"/>
    <lineage>
        <taxon>Bacteria</taxon>
        <taxon>Pseudomonadati</taxon>
        <taxon>Pseudomonadota</taxon>
        <taxon>Betaproteobacteria</taxon>
        <taxon>Burkholderiales</taxon>
        <taxon>Sphaerotilaceae</taxon>
        <taxon>Roseateles</taxon>
    </lineage>
</organism>
<dbReference type="EMBL" id="JBDPZD010000001">
    <property type="protein sequence ID" value="MEO3690556.1"/>
    <property type="molecule type" value="Genomic_DNA"/>
</dbReference>
<dbReference type="Gene3D" id="2.60.120.260">
    <property type="entry name" value="Galactose-binding domain-like"/>
    <property type="match status" value="1"/>
</dbReference>
<dbReference type="RefSeq" id="WP_347703382.1">
    <property type="nucleotide sequence ID" value="NZ_JBDPZD010000001.1"/>
</dbReference>
<reference evidence="3 4" key="1">
    <citation type="submission" date="2024-05" db="EMBL/GenBank/DDBJ databases">
        <title>Roseateles sp. DJS-2-20 16S ribosomal RNA gene Genome sequencing and assembly.</title>
        <authorList>
            <person name="Woo H."/>
        </authorList>
    </citation>
    <scope>NUCLEOTIDE SEQUENCE [LARGE SCALE GENOMIC DNA]</scope>
    <source>
        <strain evidence="3 4">DJS-2-20</strain>
    </source>
</reference>
<evidence type="ECO:0000313" key="4">
    <source>
        <dbReference type="Proteomes" id="UP001495147"/>
    </source>
</evidence>
<feature type="signal peptide" evidence="1">
    <location>
        <begin position="1"/>
        <end position="22"/>
    </location>
</feature>
<dbReference type="Pfam" id="PF07589">
    <property type="entry name" value="PEP-CTERM"/>
    <property type="match status" value="1"/>
</dbReference>
<dbReference type="InterPro" id="IPR013424">
    <property type="entry name" value="Ice-binding_C"/>
</dbReference>
<keyword evidence="4" id="KW-1185">Reference proteome</keyword>
<proteinExistence type="predicted"/>
<evidence type="ECO:0000259" key="2">
    <source>
        <dbReference type="Pfam" id="PF07589"/>
    </source>
</evidence>